<dbReference type="AlphaFoldDB" id="A0A6P8SPS0"/>
<evidence type="ECO:0000313" key="15">
    <source>
        <dbReference type="RefSeq" id="XP_033818243.1"/>
    </source>
</evidence>
<evidence type="ECO:0000256" key="12">
    <source>
        <dbReference type="RuleBase" id="RU363047"/>
    </source>
</evidence>
<keyword evidence="10 11" id="KW-0807">Transducer</keyword>
<keyword evidence="8 12" id="KW-0472">Membrane</keyword>
<protein>
    <recommendedName>
        <fullName evidence="12">Olfactory receptor</fullName>
    </recommendedName>
</protein>
<keyword evidence="5 12" id="KW-0552">Olfaction</keyword>
<feature type="transmembrane region" description="Helical" evidence="12">
    <location>
        <begin position="237"/>
        <end position="260"/>
    </location>
</feature>
<evidence type="ECO:0000256" key="3">
    <source>
        <dbReference type="ARBA" id="ARBA00022606"/>
    </source>
</evidence>
<organism evidence="14 15">
    <name type="scientific">Geotrypetes seraphini</name>
    <name type="common">Gaboon caecilian</name>
    <name type="synonym">Caecilia seraphini</name>
    <dbReference type="NCBI Taxonomy" id="260995"/>
    <lineage>
        <taxon>Eukaryota</taxon>
        <taxon>Metazoa</taxon>
        <taxon>Chordata</taxon>
        <taxon>Craniata</taxon>
        <taxon>Vertebrata</taxon>
        <taxon>Euteleostomi</taxon>
        <taxon>Amphibia</taxon>
        <taxon>Gymnophiona</taxon>
        <taxon>Geotrypetes</taxon>
    </lineage>
</organism>
<evidence type="ECO:0000256" key="2">
    <source>
        <dbReference type="ARBA" id="ARBA00022475"/>
    </source>
</evidence>
<feature type="domain" description="G-protein coupled receptors family 1 profile" evidence="13">
    <location>
        <begin position="41"/>
        <end position="289"/>
    </location>
</feature>
<dbReference type="Proteomes" id="UP000515159">
    <property type="component" value="Chromosome 10"/>
</dbReference>
<evidence type="ECO:0000256" key="1">
    <source>
        <dbReference type="ARBA" id="ARBA00004651"/>
    </source>
</evidence>
<dbReference type="CDD" id="cd15225">
    <property type="entry name" value="7tmA_OR10A-like"/>
    <property type="match status" value="1"/>
</dbReference>
<evidence type="ECO:0000256" key="9">
    <source>
        <dbReference type="ARBA" id="ARBA00023170"/>
    </source>
</evidence>
<evidence type="ECO:0000259" key="13">
    <source>
        <dbReference type="PROSITE" id="PS50262"/>
    </source>
</evidence>
<evidence type="ECO:0000313" key="14">
    <source>
        <dbReference type="Proteomes" id="UP000515159"/>
    </source>
</evidence>
<gene>
    <name evidence="15" type="primary">LOC117368623</name>
</gene>
<keyword evidence="4 11" id="KW-0812">Transmembrane</keyword>
<dbReference type="PROSITE" id="PS50262">
    <property type="entry name" value="G_PROTEIN_RECEP_F1_2"/>
    <property type="match status" value="1"/>
</dbReference>
<feature type="transmembrane region" description="Helical" evidence="12">
    <location>
        <begin position="98"/>
        <end position="119"/>
    </location>
</feature>
<evidence type="ECO:0000256" key="6">
    <source>
        <dbReference type="ARBA" id="ARBA00022989"/>
    </source>
</evidence>
<keyword evidence="3 12" id="KW-0716">Sensory transduction</keyword>
<feature type="transmembrane region" description="Helical" evidence="12">
    <location>
        <begin position="140"/>
        <end position="164"/>
    </location>
</feature>
<evidence type="ECO:0000256" key="4">
    <source>
        <dbReference type="ARBA" id="ARBA00022692"/>
    </source>
</evidence>
<dbReference type="FunFam" id="1.20.1070.10:FF:000005">
    <property type="entry name" value="Olfactory receptor"/>
    <property type="match status" value="1"/>
</dbReference>
<dbReference type="InterPro" id="IPR000276">
    <property type="entry name" value="GPCR_Rhodpsn"/>
</dbReference>
<sequence length="307" mass="34679">MESENQTKVTEFVLLGLTDRPDIALILFLVVLLLYLVILSTNALIIIVICMNPNLHVPMYFFLCNLSSLDICYTSSSIPRMLKDIISEKKTISFGGCVVQMYISLSFGVVECILLMVMACDRYIAICYPLSYTSIMNKLVCVKLAVGTWITGFMISMIPMVWVLTLPFCGYNRVNHFMCEFITMVRLACIDIYPIELLIFVSGLLLLISPISVIIFTYIYIIVNIMKIQSADGRRKAFSTCSSHLTVVILFYGTGIGVYMKPRSLMSEKDKIISLVYFVFTPMLNPLIYTLRNSDVVGALRKTIRGN</sequence>
<feature type="transmembrane region" description="Helical" evidence="12">
    <location>
        <begin position="23"/>
        <end position="50"/>
    </location>
</feature>
<keyword evidence="14" id="KW-1185">Reference proteome</keyword>
<keyword evidence="6 12" id="KW-1133">Transmembrane helix</keyword>
<keyword evidence="7 11" id="KW-0297">G-protein coupled receptor</keyword>
<dbReference type="InterPro" id="IPR000725">
    <property type="entry name" value="Olfact_rcpt"/>
</dbReference>
<dbReference type="PRINTS" id="PR00237">
    <property type="entry name" value="GPCRRHODOPSN"/>
</dbReference>
<evidence type="ECO:0000256" key="11">
    <source>
        <dbReference type="RuleBase" id="RU000688"/>
    </source>
</evidence>
<evidence type="ECO:0000256" key="7">
    <source>
        <dbReference type="ARBA" id="ARBA00023040"/>
    </source>
</evidence>
<keyword evidence="9 11" id="KW-0675">Receptor</keyword>
<dbReference type="GO" id="GO:0005886">
    <property type="term" value="C:plasma membrane"/>
    <property type="evidence" value="ECO:0007669"/>
    <property type="project" value="UniProtKB-SubCell"/>
</dbReference>
<dbReference type="GO" id="GO:0004930">
    <property type="term" value="F:G protein-coupled receptor activity"/>
    <property type="evidence" value="ECO:0007669"/>
    <property type="project" value="UniProtKB-KW"/>
</dbReference>
<evidence type="ECO:0000256" key="5">
    <source>
        <dbReference type="ARBA" id="ARBA00022725"/>
    </source>
</evidence>
<dbReference type="RefSeq" id="XP_033818243.1">
    <property type="nucleotide sequence ID" value="XM_033962352.1"/>
</dbReference>
<dbReference type="KEGG" id="gsh:117368623"/>
<feature type="transmembrane region" description="Helical" evidence="12">
    <location>
        <begin position="197"/>
        <end position="225"/>
    </location>
</feature>
<dbReference type="InterPro" id="IPR017452">
    <property type="entry name" value="GPCR_Rhodpsn_7TM"/>
</dbReference>
<evidence type="ECO:0000256" key="10">
    <source>
        <dbReference type="ARBA" id="ARBA00023224"/>
    </source>
</evidence>
<dbReference type="Gene3D" id="1.20.1070.10">
    <property type="entry name" value="Rhodopsin 7-helix transmembrane proteins"/>
    <property type="match status" value="1"/>
</dbReference>
<accession>A0A6P8SPS0</accession>
<name>A0A6P8SPS0_GEOSA</name>
<dbReference type="OrthoDB" id="6145535at2759"/>
<dbReference type="InParanoid" id="A0A6P8SPS0"/>
<keyword evidence="2 12" id="KW-1003">Cell membrane</keyword>
<dbReference type="SUPFAM" id="SSF81321">
    <property type="entry name" value="Family A G protein-coupled receptor-like"/>
    <property type="match status" value="1"/>
</dbReference>
<dbReference type="PROSITE" id="PS00237">
    <property type="entry name" value="G_PROTEIN_RECEP_F1_1"/>
    <property type="match status" value="1"/>
</dbReference>
<dbReference type="PRINTS" id="PR00245">
    <property type="entry name" value="OLFACTORYR"/>
</dbReference>
<dbReference type="PANTHER" id="PTHR26453">
    <property type="entry name" value="OLFACTORY RECEPTOR"/>
    <property type="match status" value="1"/>
</dbReference>
<comment type="similarity">
    <text evidence="11">Belongs to the G-protein coupled receptor 1 family.</text>
</comment>
<reference evidence="15" key="1">
    <citation type="submission" date="2025-08" db="UniProtKB">
        <authorList>
            <consortium name="RefSeq"/>
        </authorList>
    </citation>
    <scope>IDENTIFICATION</scope>
</reference>
<feature type="transmembrane region" description="Helical" evidence="12">
    <location>
        <begin position="272"/>
        <end position="291"/>
    </location>
</feature>
<dbReference type="Pfam" id="PF13853">
    <property type="entry name" value="7tm_4"/>
    <property type="match status" value="1"/>
</dbReference>
<proteinExistence type="inferred from homology"/>
<comment type="subcellular location">
    <subcellularLocation>
        <location evidence="1 12">Cell membrane</location>
        <topology evidence="1 12">Multi-pass membrane protein</topology>
    </subcellularLocation>
</comment>
<dbReference type="GeneID" id="117368623"/>
<evidence type="ECO:0000256" key="8">
    <source>
        <dbReference type="ARBA" id="ARBA00023136"/>
    </source>
</evidence>
<dbReference type="GO" id="GO:0004984">
    <property type="term" value="F:olfactory receptor activity"/>
    <property type="evidence" value="ECO:0007669"/>
    <property type="project" value="InterPro"/>
</dbReference>